<keyword evidence="4" id="KW-1185">Reference proteome</keyword>
<dbReference type="Pfam" id="PF00106">
    <property type="entry name" value="adh_short"/>
    <property type="match status" value="1"/>
</dbReference>
<dbReference type="GO" id="GO:0005737">
    <property type="term" value="C:cytoplasm"/>
    <property type="evidence" value="ECO:0007669"/>
    <property type="project" value="TreeGrafter"/>
</dbReference>
<dbReference type="GO" id="GO:0019748">
    <property type="term" value="P:secondary metabolic process"/>
    <property type="evidence" value="ECO:0007669"/>
    <property type="project" value="TreeGrafter"/>
</dbReference>
<accession>A0A9P8HKA5</accession>
<gene>
    <name evidence="3" type="ORF">TsFJ059_004045</name>
</gene>
<comment type="similarity">
    <text evidence="1">Belongs to the short-chain dehydrogenases/reductases (SDR) family.</text>
</comment>
<evidence type="ECO:0000256" key="2">
    <source>
        <dbReference type="SAM" id="MobiDB-lite"/>
    </source>
</evidence>
<name>A0A9P8HKA5_9HYPO</name>
<feature type="region of interest" description="Disordered" evidence="2">
    <location>
        <begin position="342"/>
        <end position="434"/>
    </location>
</feature>
<dbReference type="AlphaFoldDB" id="A0A9P8HKA5"/>
<comment type="caution">
    <text evidence="3">The sequence shown here is derived from an EMBL/GenBank/DDBJ whole genome shotgun (WGS) entry which is preliminary data.</text>
</comment>
<feature type="compositionally biased region" description="Low complexity" evidence="2">
    <location>
        <begin position="417"/>
        <end position="433"/>
    </location>
</feature>
<feature type="compositionally biased region" description="Acidic residues" evidence="2">
    <location>
        <begin position="347"/>
        <end position="359"/>
    </location>
</feature>
<dbReference type="EMBL" id="JAIMJC010000002">
    <property type="protein sequence ID" value="KAH0529278.1"/>
    <property type="molecule type" value="Genomic_DNA"/>
</dbReference>
<evidence type="ECO:0000313" key="4">
    <source>
        <dbReference type="Proteomes" id="UP000826573"/>
    </source>
</evidence>
<dbReference type="InterPro" id="IPR002347">
    <property type="entry name" value="SDR_fam"/>
</dbReference>
<organism evidence="3 4">
    <name type="scientific">Trichoderma semiorbis</name>
    <dbReference type="NCBI Taxonomy" id="1491008"/>
    <lineage>
        <taxon>Eukaryota</taxon>
        <taxon>Fungi</taxon>
        <taxon>Dikarya</taxon>
        <taxon>Ascomycota</taxon>
        <taxon>Pezizomycotina</taxon>
        <taxon>Sordariomycetes</taxon>
        <taxon>Hypocreomycetidae</taxon>
        <taxon>Hypocreales</taxon>
        <taxon>Hypocreaceae</taxon>
        <taxon>Trichoderma</taxon>
    </lineage>
</organism>
<protein>
    <submittedName>
        <fullName evidence="3">Uncharacterized protein</fullName>
    </submittedName>
</protein>
<dbReference type="PANTHER" id="PTHR43544">
    <property type="entry name" value="SHORT-CHAIN DEHYDROGENASE/REDUCTASE"/>
    <property type="match status" value="1"/>
</dbReference>
<dbReference type="GO" id="GO:0016491">
    <property type="term" value="F:oxidoreductase activity"/>
    <property type="evidence" value="ECO:0007669"/>
    <property type="project" value="TreeGrafter"/>
</dbReference>
<dbReference type="InterPro" id="IPR051468">
    <property type="entry name" value="Fungal_SecMetab_SDRs"/>
</dbReference>
<dbReference type="Gene3D" id="3.40.50.720">
    <property type="entry name" value="NAD(P)-binding Rossmann-like Domain"/>
    <property type="match status" value="1"/>
</dbReference>
<feature type="compositionally biased region" description="Low complexity" evidence="2">
    <location>
        <begin position="376"/>
        <end position="386"/>
    </location>
</feature>
<evidence type="ECO:0000256" key="1">
    <source>
        <dbReference type="ARBA" id="ARBA00006484"/>
    </source>
</evidence>
<dbReference type="PRINTS" id="PR00081">
    <property type="entry name" value="GDHRDH"/>
</dbReference>
<dbReference type="SUPFAM" id="SSF51735">
    <property type="entry name" value="NAD(P)-binding Rossmann-fold domains"/>
    <property type="match status" value="1"/>
</dbReference>
<proteinExistence type="inferred from homology"/>
<dbReference type="Proteomes" id="UP000826573">
    <property type="component" value="Unassembled WGS sequence"/>
</dbReference>
<reference evidence="3 4" key="1">
    <citation type="submission" date="2021-08" db="EMBL/GenBank/DDBJ databases">
        <title>The highly contiguous genome resource for Trichoderma semiorbis FJ059, a fungal antagonistic to plant pathogens.</title>
        <authorList>
            <person name="Liu T."/>
        </authorList>
    </citation>
    <scope>NUCLEOTIDE SEQUENCE [LARGE SCALE GENOMIC DNA]</scope>
    <source>
        <strain evidence="3 4">FJ059</strain>
    </source>
</reference>
<sequence>MSTILVTGGNRGIGLGIVQALAQRIPSSTIILGCRNPATGREAIDQLRGQGISSNLDTIQLDIEDIQSITTAVEAVNDRYGKLDVLINNAASLQLPKTQDLAELRDCSNLNFNRCVTSNILVTRAFIPLLRKSSWPRVIMNSSARGSLGRTASRELPPVALIDYCVCKAALNMLTLHYQINEDNYKDSGEKITFWSVSPGHTKTAFNNYQGKKDPVDSAEAFVRLLESEKGAIDPGTFWEYEQGKFQVVPCSPITSLFLPSGRVPPAPAAAYTTTSMPNAPRVTCRTIPVEPGHLPAPATKLVITQVLQASEDSQFWALITVGAFYDSEDRIIWSTEQFAAHVGTDSESDEEEASEAEAETGRETEADPEVEATLESTTTESTIEPSSPPVHSLATHQPPNMSGGWNPLTGRDSGRPAYAPYGAPQPAQGQAYIPHAGGPGYSFAASQGVPQYVMPGAGYTAAQGPSAGYYTQKTYSYQPNGTGNMLPRQPQPYPNIDPTMPAAQMTNTTGGTGCEPGYNYFFPAEHTKAHVFKTNTPPWQLPPTAQIPFKAAHIPCNTTMAELLKGFGCTNATPKKNKCFEVVSGGGGKWYKGLEVNGADKDMLKKTIKDVGWDSTRTGNPNEKPVVCLWFCRD</sequence>
<dbReference type="PANTHER" id="PTHR43544:SF32">
    <property type="entry name" value="CHAIN DEHYDROGENASE, PUTATIVE (AFU_ORTHOLOGUE AFUA_5G01530)-RELATED"/>
    <property type="match status" value="1"/>
</dbReference>
<dbReference type="InterPro" id="IPR036291">
    <property type="entry name" value="NAD(P)-bd_dom_sf"/>
</dbReference>
<evidence type="ECO:0000313" key="3">
    <source>
        <dbReference type="EMBL" id="KAH0529278.1"/>
    </source>
</evidence>